<evidence type="ECO:0000313" key="2">
    <source>
        <dbReference type="Proteomes" id="UP001153069"/>
    </source>
</evidence>
<name>A0A9N8DRI3_9STRA</name>
<gene>
    <name evidence="1" type="ORF">SEMRO_237_G095210.1</name>
</gene>
<dbReference type="EMBL" id="CAICTM010000236">
    <property type="protein sequence ID" value="CAB9505604.1"/>
    <property type="molecule type" value="Genomic_DNA"/>
</dbReference>
<keyword evidence="2" id="KW-1185">Reference proteome</keyword>
<evidence type="ECO:0000313" key="1">
    <source>
        <dbReference type="EMBL" id="CAB9505604.1"/>
    </source>
</evidence>
<organism evidence="1 2">
    <name type="scientific">Seminavis robusta</name>
    <dbReference type="NCBI Taxonomy" id="568900"/>
    <lineage>
        <taxon>Eukaryota</taxon>
        <taxon>Sar</taxon>
        <taxon>Stramenopiles</taxon>
        <taxon>Ochrophyta</taxon>
        <taxon>Bacillariophyta</taxon>
        <taxon>Bacillariophyceae</taxon>
        <taxon>Bacillariophycidae</taxon>
        <taxon>Naviculales</taxon>
        <taxon>Naviculaceae</taxon>
        <taxon>Seminavis</taxon>
    </lineage>
</organism>
<dbReference type="Proteomes" id="UP001153069">
    <property type="component" value="Unassembled WGS sequence"/>
</dbReference>
<dbReference type="AlphaFoldDB" id="A0A9N8DRI3"/>
<sequence length="331" mass="37719">MPGAQQLRKTLDGLNRLCHNGVNSITALGGNRHLSWPIYPSKTKMAVACSHMHSFQTVFLTLETLREDASVVDIEFVDLLVDGSRRCKKEKIRAVRDLIIDTSTPSGGAPVYRPRNTAARQWQNIELVDTVSTKEKYREYKEQKGAFLDALRGYSQDHTTLPLSFRLKIELYPSMDLFAILQIFQELIHDESVESVEFPEFLYNMEKSEIAERLVSQLDPVTLAWRGKPLELFVSFADDHTMIASQPQQHDQRRRSAKVFFGVLQSIEEESESSFEAPSQRPVTPFKEFLKECVAELERLLFTRSHVLRCSGSKELSVLSSINSSLSTIDF</sequence>
<proteinExistence type="predicted"/>
<comment type="caution">
    <text evidence="1">The sequence shown here is derived from an EMBL/GenBank/DDBJ whole genome shotgun (WGS) entry which is preliminary data.</text>
</comment>
<reference evidence="1" key="1">
    <citation type="submission" date="2020-06" db="EMBL/GenBank/DDBJ databases">
        <authorList>
            <consortium name="Plant Systems Biology data submission"/>
        </authorList>
    </citation>
    <scope>NUCLEOTIDE SEQUENCE</scope>
    <source>
        <strain evidence="1">D6</strain>
    </source>
</reference>
<protein>
    <submittedName>
        <fullName evidence="1">Uncharacterized protein</fullName>
    </submittedName>
</protein>
<accession>A0A9N8DRI3</accession>